<reference evidence="7" key="1">
    <citation type="submission" date="2023-07" db="EMBL/GenBank/DDBJ databases">
        <title>Description of three actinobacteria isolated from air of manufacturing shop in a pharmaceutical factory.</title>
        <authorList>
            <person name="Zhang D.-F."/>
        </authorList>
    </citation>
    <scope>NUCLEOTIDE SEQUENCE [LARGE SCALE GENOMIC DNA]</scope>
    <source>
        <strain evidence="7">CCTCC AB 207010</strain>
    </source>
</reference>
<keyword evidence="4" id="KW-0804">Transcription</keyword>
<comment type="caution">
    <text evidence="6">The sequence shown here is derived from an EMBL/GenBank/DDBJ whole genome shotgun (WGS) entry which is preliminary data.</text>
</comment>
<accession>A0ABU1FSW3</accession>
<evidence type="ECO:0000256" key="2">
    <source>
        <dbReference type="ARBA" id="ARBA00023015"/>
    </source>
</evidence>
<dbReference type="RefSeq" id="WP_310537131.1">
    <property type="nucleotide sequence ID" value="NZ_BAAAOC010000090.1"/>
</dbReference>
<dbReference type="PANTHER" id="PTHR30346">
    <property type="entry name" value="TRANSCRIPTIONAL DUAL REGULATOR HCAR-RELATED"/>
    <property type="match status" value="1"/>
</dbReference>
<dbReference type="InterPro" id="IPR000847">
    <property type="entry name" value="LysR_HTH_N"/>
</dbReference>
<feature type="domain" description="HTH lysR-type" evidence="5">
    <location>
        <begin position="2"/>
        <end position="59"/>
    </location>
</feature>
<evidence type="ECO:0000313" key="7">
    <source>
        <dbReference type="Proteomes" id="UP001260872"/>
    </source>
</evidence>
<dbReference type="InterPro" id="IPR005119">
    <property type="entry name" value="LysR_subst-bd"/>
</dbReference>
<dbReference type="SUPFAM" id="SSF53850">
    <property type="entry name" value="Periplasmic binding protein-like II"/>
    <property type="match status" value="1"/>
</dbReference>
<dbReference type="Pfam" id="PF03466">
    <property type="entry name" value="LysR_substrate"/>
    <property type="match status" value="1"/>
</dbReference>
<dbReference type="SUPFAM" id="SSF46785">
    <property type="entry name" value="Winged helix' DNA-binding domain"/>
    <property type="match status" value="1"/>
</dbReference>
<keyword evidence="3" id="KW-0238">DNA-binding</keyword>
<protein>
    <submittedName>
        <fullName evidence="6">LysR family transcriptional regulator</fullName>
    </submittedName>
</protein>
<sequence>MFTLDQARAFVAVAEELHFGRAADRLHMTQPPLSRQIQKLERALGVVLLLRESRGVRLTEAGRAFLDECRHLVTKAEQAPRQARLIAAGEVGLLRLGYTAGSAFSILGPLVASIREELPGVAVELDEMVTARQLGDLRSGRIDIGLARPPFDADEVESTLLLTEALMVAVPGDHPLALRDAPISSSELRGEPLIMHSPEQARYFRDLVTGLMDVRDDQISHTSSQVLTMVALVAAGQGLALVPESARRLGMAGVNILPLRESPVDLVQLHAVWRGDSTNPALSTVLPLVRRLGEQAAKG</sequence>
<dbReference type="EMBL" id="JAVKGT010000013">
    <property type="protein sequence ID" value="MDR5711751.1"/>
    <property type="molecule type" value="Genomic_DNA"/>
</dbReference>
<dbReference type="InterPro" id="IPR036390">
    <property type="entry name" value="WH_DNA-bd_sf"/>
</dbReference>
<evidence type="ECO:0000256" key="1">
    <source>
        <dbReference type="ARBA" id="ARBA00009437"/>
    </source>
</evidence>
<evidence type="ECO:0000259" key="5">
    <source>
        <dbReference type="PROSITE" id="PS50931"/>
    </source>
</evidence>
<dbReference type="PRINTS" id="PR00039">
    <property type="entry name" value="HTHLYSR"/>
</dbReference>
<dbReference type="InterPro" id="IPR036388">
    <property type="entry name" value="WH-like_DNA-bd_sf"/>
</dbReference>
<dbReference type="PANTHER" id="PTHR30346:SF0">
    <property type="entry name" value="HCA OPERON TRANSCRIPTIONAL ACTIVATOR HCAR"/>
    <property type="match status" value="1"/>
</dbReference>
<proteinExistence type="inferred from homology"/>
<dbReference type="Gene3D" id="3.40.190.10">
    <property type="entry name" value="Periplasmic binding protein-like II"/>
    <property type="match status" value="2"/>
</dbReference>
<evidence type="ECO:0000256" key="3">
    <source>
        <dbReference type="ARBA" id="ARBA00023125"/>
    </source>
</evidence>
<keyword evidence="2" id="KW-0805">Transcription regulation</keyword>
<dbReference type="Pfam" id="PF00126">
    <property type="entry name" value="HTH_1"/>
    <property type="match status" value="1"/>
</dbReference>
<dbReference type="Proteomes" id="UP001260872">
    <property type="component" value="Unassembled WGS sequence"/>
</dbReference>
<gene>
    <name evidence="6" type="ORF">RH857_06335</name>
</gene>
<keyword evidence="7" id="KW-1185">Reference proteome</keyword>
<comment type="similarity">
    <text evidence="1">Belongs to the LysR transcriptional regulatory family.</text>
</comment>
<organism evidence="6 7">
    <name type="scientific">Nesterenkonia flava</name>
    <dbReference type="NCBI Taxonomy" id="469799"/>
    <lineage>
        <taxon>Bacteria</taxon>
        <taxon>Bacillati</taxon>
        <taxon>Actinomycetota</taxon>
        <taxon>Actinomycetes</taxon>
        <taxon>Micrococcales</taxon>
        <taxon>Micrococcaceae</taxon>
        <taxon>Nesterenkonia</taxon>
    </lineage>
</organism>
<name>A0ABU1FSW3_9MICC</name>
<evidence type="ECO:0000256" key="4">
    <source>
        <dbReference type="ARBA" id="ARBA00023163"/>
    </source>
</evidence>
<evidence type="ECO:0000313" key="6">
    <source>
        <dbReference type="EMBL" id="MDR5711751.1"/>
    </source>
</evidence>
<dbReference type="Gene3D" id="1.10.10.10">
    <property type="entry name" value="Winged helix-like DNA-binding domain superfamily/Winged helix DNA-binding domain"/>
    <property type="match status" value="1"/>
</dbReference>
<dbReference type="PROSITE" id="PS50931">
    <property type="entry name" value="HTH_LYSR"/>
    <property type="match status" value="1"/>
</dbReference>